<dbReference type="SUPFAM" id="SSF51735">
    <property type="entry name" value="NAD(P)-binding Rossmann-fold domains"/>
    <property type="match status" value="1"/>
</dbReference>
<dbReference type="Proteomes" id="UP001304300">
    <property type="component" value="Chromosome"/>
</dbReference>
<accession>A0AAQ3QQ63</accession>
<dbReference type="SUPFAM" id="SSF55347">
    <property type="entry name" value="Glyceraldehyde-3-phosphate dehydrogenase-like, C-terminal domain"/>
    <property type="match status" value="1"/>
</dbReference>
<dbReference type="PANTHER" id="PTHR43377">
    <property type="entry name" value="BILIVERDIN REDUCTASE A"/>
    <property type="match status" value="1"/>
</dbReference>
<dbReference type="Pfam" id="PF01408">
    <property type="entry name" value="GFO_IDH_MocA"/>
    <property type="match status" value="1"/>
</dbReference>
<evidence type="ECO:0000259" key="1">
    <source>
        <dbReference type="Pfam" id="PF01408"/>
    </source>
</evidence>
<evidence type="ECO:0000313" key="3">
    <source>
        <dbReference type="EMBL" id="WOO39893.1"/>
    </source>
</evidence>
<dbReference type="Pfam" id="PF02894">
    <property type="entry name" value="GFO_IDH_MocA_C"/>
    <property type="match status" value="1"/>
</dbReference>
<keyword evidence="4" id="KW-1185">Reference proteome</keyword>
<dbReference type="InterPro" id="IPR051450">
    <property type="entry name" value="Gfo/Idh/MocA_Oxidoreductases"/>
</dbReference>
<dbReference type="KEGG" id="puo:RZN69_14805"/>
<dbReference type="GO" id="GO:0000166">
    <property type="term" value="F:nucleotide binding"/>
    <property type="evidence" value="ECO:0007669"/>
    <property type="project" value="InterPro"/>
</dbReference>
<dbReference type="PANTHER" id="PTHR43377:SF1">
    <property type="entry name" value="BILIVERDIN REDUCTASE A"/>
    <property type="match status" value="1"/>
</dbReference>
<protein>
    <submittedName>
        <fullName evidence="3">Gfo/Idh/MocA family oxidoreductase</fullName>
    </submittedName>
</protein>
<evidence type="ECO:0000259" key="2">
    <source>
        <dbReference type="Pfam" id="PF02894"/>
    </source>
</evidence>
<dbReference type="InterPro" id="IPR036291">
    <property type="entry name" value="NAD(P)-bd_dom_sf"/>
</dbReference>
<name>A0AAQ3QQ63_9BACT</name>
<dbReference type="InterPro" id="IPR000683">
    <property type="entry name" value="Gfo/Idh/MocA-like_OxRdtase_N"/>
</dbReference>
<organism evidence="3 4">
    <name type="scientific">Rubellicoccus peritrichatus</name>
    <dbReference type="NCBI Taxonomy" id="3080537"/>
    <lineage>
        <taxon>Bacteria</taxon>
        <taxon>Pseudomonadati</taxon>
        <taxon>Verrucomicrobiota</taxon>
        <taxon>Opitutia</taxon>
        <taxon>Puniceicoccales</taxon>
        <taxon>Cerasicoccaceae</taxon>
        <taxon>Rubellicoccus</taxon>
    </lineage>
</organism>
<proteinExistence type="predicted"/>
<feature type="domain" description="Gfo/Idh/MocA-like oxidoreductase N-terminal" evidence="1">
    <location>
        <begin position="4"/>
        <end position="124"/>
    </location>
</feature>
<evidence type="ECO:0000313" key="4">
    <source>
        <dbReference type="Proteomes" id="UP001304300"/>
    </source>
</evidence>
<dbReference type="InterPro" id="IPR004104">
    <property type="entry name" value="Gfo/Idh/MocA-like_OxRdtase_C"/>
</dbReference>
<reference evidence="3 4" key="1">
    <citation type="submission" date="2023-10" db="EMBL/GenBank/DDBJ databases">
        <title>Rubellicoccus peritrichatus gen. nov., sp. nov., isolated from an algae of coral reef tank.</title>
        <authorList>
            <person name="Luo J."/>
        </authorList>
    </citation>
    <scope>NUCLEOTIDE SEQUENCE [LARGE SCALE GENOMIC DNA]</scope>
    <source>
        <strain evidence="3 4">CR14</strain>
    </source>
</reference>
<dbReference type="EMBL" id="CP136920">
    <property type="protein sequence ID" value="WOO39893.1"/>
    <property type="molecule type" value="Genomic_DNA"/>
</dbReference>
<dbReference type="Gene3D" id="3.40.50.720">
    <property type="entry name" value="NAD(P)-binding Rossmann-like Domain"/>
    <property type="match status" value="1"/>
</dbReference>
<feature type="domain" description="Gfo/Idh/MocA-like oxidoreductase C-terminal" evidence="2">
    <location>
        <begin position="137"/>
        <end position="340"/>
    </location>
</feature>
<sequence>MEKIKVLHVGCGGMSWAWLKPLEGRDNVEVVALVDLNLETAKERAKEFKLEGIYVGTDLEEALEATKPDVVFDCTIPEAHEPVTLAALEAGCHVLGEKPLAHSMEAAHKLLAKASEADRIFAVTQNRRYTRTARRTRALIEEGVIGKVHTIYADFFIGAHFGGFRDVMDHVLLLDMSIHHFDLLRMLSGGLKANSVYCNEFNPASSWYQHGACADALFVMEGDLRFNYRGSWCAEGQNTSWNAAWRIYGEKGCISWDGDDELSLERVTGDQGFVRQLESTNYEVKHPQDYEDGHDAVITEFLDAVQKGTEPETIATDNIHSLAMVFATIESANSGQLVKL</sequence>
<dbReference type="RefSeq" id="WP_317831937.1">
    <property type="nucleotide sequence ID" value="NZ_CP136920.1"/>
</dbReference>
<dbReference type="Gene3D" id="3.30.360.10">
    <property type="entry name" value="Dihydrodipicolinate Reductase, domain 2"/>
    <property type="match status" value="1"/>
</dbReference>
<dbReference type="AlphaFoldDB" id="A0AAQ3QQ63"/>
<gene>
    <name evidence="3" type="ORF">RZN69_14805</name>
</gene>